<evidence type="ECO:0000313" key="1">
    <source>
        <dbReference type="EMBL" id="ATZ95233.1"/>
    </source>
</evidence>
<reference evidence="2" key="1">
    <citation type="journal article" date="2018" name="Genome Announc.">
        <title>Complete genome sequence of a Dickeya fangzhongdai type strain causing bleeding canker of pear tree trunks.</title>
        <authorList>
            <person name="Zhao Y."/>
            <person name="Tian Y."/>
            <person name="Li X."/>
            <person name="Hu B."/>
        </authorList>
    </citation>
    <scope>NUCLEOTIDE SEQUENCE [LARGE SCALE GENOMIC DNA]</scope>
    <source>
        <strain evidence="2">DSM 101947</strain>
    </source>
</reference>
<dbReference type="AlphaFoldDB" id="A0A2K8QNY9"/>
<dbReference type="EMBL" id="CP025003">
    <property type="protein sequence ID" value="ATZ95233.1"/>
    <property type="molecule type" value="Genomic_DNA"/>
</dbReference>
<gene>
    <name evidence="1" type="ORF">CVE23_15370</name>
</gene>
<dbReference type="Proteomes" id="UP000231901">
    <property type="component" value="Chromosome"/>
</dbReference>
<name>A0A2K8QNY9_9GAMM</name>
<sequence length="92" mass="10002">MGFALKGQRVALFKTQRVLSCNSNYLGHNPYKCLFSSKAAYLNIPVVFRVADTLPSFASGMAARMPPGFLSSGDWPPPVDVITAACQPDHQK</sequence>
<keyword evidence="2" id="KW-1185">Reference proteome</keyword>
<accession>A0A2K8QNY9</accession>
<evidence type="ECO:0000313" key="2">
    <source>
        <dbReference type="Proteomes" id="UP000231901"/>
    </source>
</evidence>
<organism evidence="1 2">
    <name type="scientific">Dickeya fangzhongdai</name>
    <dbReference type="NCBI Taxonomy" id="1778540"/>
    <lineage>
        <taxon>Bacteria</taxon>
        <taxon>Pseudomonadati</taxon>
        <taxon>Pseudomonadota</taxon>
        <taxon>Gammaproteobacteria</taxon>
        <taxon>Enterobacterales</taxon>
        <taxon>Pectobacteriaceae</taxon>
        <taxon>Dickeya</taxon>
    </lineage>
</organism>
<dbReference type="KEGG" id="dfn:CVE23_15370"/>
<protein>
    <submittedName>
        <fullName evidence="1">Uncharacterized protein</fullName>
    </submittedName>
</protein>
<proteinExistence type="predicted"/>